<feature type="region of interest" description="Disordered" evidence="5">
    <location>
        <begin position="766"/>
        <end position="803"/>
    </location>
</feature>
<evidence type="ECO:0000256" key="4">
    <source>
        <dbReference type="ARBA" id="ARBA00023263"/>
    </source>
</evidence>
<comment type="caution">
    <text evidence="8">The sequence shown here is derived from an EMBL/GenBank/DDBJ whole genome shotgun (WGS) entry which is preliminary data.</text>
</comment>
<comment type="similarity">
    <text evidence="2">Belongs to the bacteroidetes fimbrillin superfamily. FimA/Mfa1 family.</text>
</comment>
<dbReference type="PROSITE" id="PS51257">
    <property type="entry name" value="PROKAR_LIPOPROTEIN"/>
    <property type="match status" value="1"/>
</dbReference>
<feature type="chain" id="PRO_5037494640" description="Major fimbrial subunit protein N-terminal domain-containing protein" evidence="6">
    <location>
        <begin position="23"/>
        <end position="825"/>
    </location>
</feature>
<evidence type="ECO:0000259" key="7">
    <source>
        <dbReference type="Pfam" id="PF06321"/>
    </source>
</evidence>
<reference evidence="8" key="1">
    <citation type="journal article" date="2021" name="PeerJ">
        <title>Extensive microbial diversity within the chicken gut microbiome revealed by metagenomics and culture.</title>
        <authorList>
            <person name="Gilroy R."/>
            <person name="Ravi A."/>
            <person name="Getino M."/>
            <person name="Pursley I."/>
            <person name="Horton D.L."/>
            <person name="Alikhan N.F."/>
            <person name="Baker D."/>
            <person name="Gharbi K."/>
            <person name="Hall N."/>
            <person name="Watson M."/>
            <person name="Adriaenssens E.M."/>
            <person name="Foster-Nyarko E."/>
            <person name="Jarju S."/>
            <person name="Secka A."/>
            <person name="Antonio M."/>
            <person name="Oren A."/>
            <person name="Chaudhuri R.R."/>
            <person name="La Ragione R."/>
            <person name="Hildebrand F."/>
            <person name="Pallen M.J."/>
        </authorList>
    </citation>
    <scope>NUCLEOTIDE SEQUENCE</scope>
    <source>
        <strain evidence="8">CHK154-13316</strain>
    </source>
</reference>
<dbReference type="AlphaFoldDB" id="A0A921LHT0"/>
<feature type="compositionally biased region" description="Polar residues" evidence="5">
    <location>
        <begin position="775"/>
        <end position="791"/>
    </location>
</feature>
<dbReference type="InterPro" id="IPR029141">
    <property type="entry name" value="FimA_N"/>
</dbReference>
<evidence type="ECO:0000256" key="6">
    <source>
        <dbReference type="SAM" id="SignalP"/>
    </source>
</evidence>
<feature type="signal peptide" evidence="6">
    <location>
        <begin position="1"/>
        <end position="22"/>
    </location>
</feature>
<proteinExistence type="inferred from homology"/>
<organism evidence="8 9">
    <name type="scientific">Bacteroides xylanisolvens</name>
    <dbReference type="NCBI Taxonomy" id="371601"/>
    <lineage>
        <taxon>Bacteria</taxon>
        <taxon>Pseudomonadati</taxon>
        <taxon>Bacteroidota</taxon>
        <taxon>Bacteroidia</taxon>
        <taxon>Bacteroidales</taxon>
        <taxon>Bacteroidaceae</taxon>
        <taxon>Bacteroides</taxon>
    </lineage>
</organism>
<protein>
    <recommendedName>
        <fullName evidence="7">Major fimbrial subunit protein N-terminal domain-containing protein</fullName>
    </recommendedName>
</protein>
<dbReference type="Proteomes" id="UP000747074">
    <property type="component" value="Unassembled WGS sequence"/>
</dbReference>
<keyword evidence="4" id="KW-0281">Fimbrium</keyword>
<evidence type="ECO:0000313" key="9">
    <source>
        <dbReference type="Proteomes" id="UP000747074"/>
    </source>
</evidence>
<name>A0A921LHT0_9BACE</name>
<gene>
    <name evidence="8" type="ORF">K8V07_12705</name>
</gene>
<dbReference type="GO" id="GO:0009289">
    <property type="term" value="C:pilus"/>
    <property type="evidence" value="ECO:0007669"/>
    <property type="project" value="UniProtKB-SubCell"/>
</dbReference>
<evidence type="ECO:0000256" key="2">
    <source>
        <dbReference type="ARBA" id="ARBA00006011"/>
    </source>
</evidence>
<reference evidence="8" key="2">
    <citation type="submission" date="2021-09" db="EMBL/GenBank/DDBJ databases">
        <authorList>
            <person name="Gilroy R."/>
        </authorList>
    </citation>
    <scope>NUCLEOTIDE SEQUENCE</scope>
    <source>
        <strain evidence="8">CHK154-13316</strain>
    </source>
</reference>
<keyword evidence="3 6" id="KW-0732">Signal</keyword>
<sequence length="825" mass="94377">MKVSHISFLALLLCLMAGMASCVQETDDIRPVSHEEGVTLTAICNRMLPQTMLTRAGELTPKDTEEKKINTLHLFFFDTDGNFLRPHNNNTTGAYYRIEVKEGQQASLTIPEDAFEDQESLTDVQVYAVANIYGNKFRTEQWTSEGDIVYGDKNDPTKKVTITKLSDLQNWLYRPEPRKDISKLPEPGMPMVGHTTGVDLSRQNQTIQIKMQALMARVDITVKLDANQTNHDRSLPSLQLVEYGVRNMPYFVPFTPPAVDESGKPTEVTEIPEAPSEEENPFIARERTVKYEGRILHDQQTAETFSYYTYENVQIPTGEPAYPAGVDPDDETVTQRWKRTIADKNASAVVLKGTYTTHQELTYTADFNIYMGNNTYNNFEVRRNRCYKNNITICGLDYVRNSDPNVYTFDGRVNVVTDNPLYLSIVNERKLDAHWNIVPMDLYFLRRESGITDLESYVDVSLVDPNTGEIPDWIRMEMVDSLTMLNGENKAGFIKGGNFEAGTGAREYFYTNLVTETLRDNTKIKVLGPVNHSRSRIYFYVDENASTHDRSATVYITYNNKEGDKRERTLELDQRGLLLVNGTSSSTTPFYIEYYEEYIDHRDPLDKHEQENTYYTGLPWAREGAPLANRTVIGRSEEIFYGWTPFNPCNVYETDEAIRMNNYIFESVNGVTSMDVMKTYPDNIPPSAFHYCRAKNRRNLDGTYESHWYLPGIRELESAITTYYGTFEEFQENYYWSSATAKDPNSYVFPRDREFENPDRARATMYYPDGGANPWVQSGSKGDTDNYTGQGNDKKGGNHGTYNSGRALKTISFRIRACRTTEGVQ</sequence>
<evidence type="ECO:0000256" key="5">
    <source>
        <dbReference type="SAM" id="MobiDB-lite"/>
    </source>
</evidence>
<feature type="domain" description="Major fimbrial subunit protein N-terminal" evidence="7">
    <location>
        <begin position="53"/>
        <end position="162"/>
    </location>
</feature>
<dbReference type="Pfam" id="PF06321">
    <property type="entry name" value="P_gingi_FimA"/>
    <property type="match status" value="1"/>
</dbReference>
<comment type="subcellular location">
    <subcellularLocation>
        <location evidence="1">Fimbrium</location>
    </subcellularLocation>
</comment>
<dbReference type="EMBL" id="DYVL01000150">
    <property type="protein sequence ID" value="HJG12771.1"/>
    <property type="molecule type" value="Genomic_DNA"/>
</dbReference>
<evidence type="ECO:0000256" key="1">
    <source>
        <dbReference type="ARBA" id="ARBA00004561"/>
    </source>
</evidence>
<feature type="region of interest" description="Disordered" evidence="5">
    <location>
        <begin position="256"/>
        <end position="278"/>
    </location>
</feature>
<accession>A0A921LHT0</accession>
<evidence type="ECO:0000256" key="3">
    <source>
        <dbReference type="ARBA" id="ARBA00022729"/>
    </source>
</evidence>
<evidence type="ECO:0000313" key="8">
    <source>
        <dbReference type="EMBL" id="HJG12771.1"/>
    </source>
</evidence>